<reference evidence="4 5" key="1">
    <citation type="submission" date="2016-12" db="EMBL/GenBank/DDBJ databases">
        <title>The genomes of Aspergillus section Nigri reveals drivers in fungal speciation.</title>
        <authorList>
            <consortium name="DOE Joint Genome Institute"/>
            <person name="Vesth T.C."/>
            <person name="Nybo J."/>
            <person name="Theobald S."/>
            <person name="Brandl J."/>
            <person name="Frisvad J.C."/>
            <person name="Nielsen K.F."/>
            <person name="Lyhne E.K."/>
            <person name="Kogle M.E."/>
            <person name="Kuo A."/>
            <person name="Riley R."/>
            <person name="Clum A."/>
            <person name="Nolan M."/>
            <person name="Lipzen A."/>
            <person name="Salamov A."/>
            <person name="Henrissat B."/>
            <person name="Wiebenga A."/>
            <person name="De Vries R.P."/>
            <person name="Grigoriev I.V."/>
            <person name="Mortensen U.H."/>
            <person name="Andersen M.R."/>
            <person name="Baker S.E."/>
        </authorList>
    </citation>
    <scope>NUCLEOTIDE SEQUENCE [LARGE SCALE GENOMIC DNA]</scope>
    <source>
        <strain evidence="4 5">CBS 117.55</strain>
    </source>
</reference>
<dbReference type="InterPro" id="IPR056884">
    <property type="entry name" value="NPHP3-like_N"/>
</dbReference>
<dbReference type="VEuPathDB" id="FungiDB:BO70DRAFT_361719"/>
<accession>A0A317WEH7</accession>
<evidence type="ECO:0000259" key="3">
    <source>
        <dbReference type="Pfam" id="PF24883"/>
    </source>
</evidence>
<name>A0A317WEH7_9EURO</name>
<evidence type="ECO:0000256" key="2">
    <source>
        <dbReference type="SAM" id="MobiDB-lite"/>
    </source>
</evidence>
<gene>
    <name evidence="4" type="ORF">BO70DRAFT_361719</name>
</gene>
<dbReference type="PANTHER" id="PTHR40619">
    <property type="entry name" value="FUNGAL STAND N-TERMINAL GOODBYE DOMAIN-CONTAINING PROTEIN"/>
    <property type="match status" value="1"/>
</dbReference>
<sequence>MALSMGSSDQKDYTVSAAAFISTEGPEIHPGLGGSSQYSVQHDRFMPVEFHTSLETCLRHYLPLDLGLEFPNDADKLEKLSERLAGAEDRYKGQKKGFWHSIWYHVGDGQEVVSNWLALIPNEYGLAVVKTGLAVVIKLAEKSAERRKKILDTFVAIRNALARADPEKRSFRAHKDVRACADSLTRTITQCIEELIKLTSKQKTSWREKLADVPKRKQRAPPSDPDGILEKLAKSTEEFEDVVTRVRDSTIEATGYMAMSITTALPVMHDDIRGTDDRLQNLDRKQDSRDEDYRMGYQNICTLLNETLANTRRIARRDENLQVIARTTMVRLLRESKRLEAENKMLRQQQRLMANFGAIVDESQLFEILTLASRSNDHELSDLAHMLRQPNADLQLALTYKGKLSQESQRKVQAAVVTDNRVLQWLQCPESDLIMADANAINPGISKISAISVFSATFITSMINARPADVVAHYFCGHHFRSKDPWHGPNGLVRFIAMQLLMRLMEMKRPNLSFIRSSNHVRNLEEHDLWTLCHLLHSIVAQFPYHVTVCLVIDSISCFDTSRTAHDLHIVMDHLHRIVTEESLRPTVKVFLTSPMHSSRAMIQSDVFQEDPTRIVRLIPNNSPLPLMDMSERLVGHMLFQD</sequence>
<protein>
    <recommendedName>
        <fullName evidence="3">Nephrocystin 3-like N-terminal domain-containing protein</fullName>
    </recommendedName>
</protein>
<dbReference type="STRING" id="1448321.A0A317WEH7"/>
<evidence type="ECO:0000256" key="1">
    <source>
        <dbReference type="ARBA" id="ARBA00022737"/>
    </source>
</evidence>
<keyword evidence="1" id="KW-0677">Repeat</keyword>
<proteinExistence type="predicted"/>
<feature type="domain" description="Nephrocystin 3-like N-terminal" evidence="3">
    <location>
        <begin position="420"/>
        <end position="594"/>
    </location>
</feature>
<dbReference type="PANTHER" id="PTHR40619:SF3">
    <property type="entry name" value="FUNGAL STAND N-TERMINAL GOODBYE DOMAIN-CONTAINING PROTEIN"/>
    <property type="match status" value="1"/>
</dbReference>
<dbReference type="EMBL" id="MSFL01000010">
    <property type="protein sequence ID" value="PWY83637.1"/>
    <property type="molecule type" value="Genomic_DNA"/>
</dbReference>
<keyword evidence="5" id="KW-1185">Reference proteome</keyword>
<dbReference type="RefSeq" id="XP_025400080.1">
    <property type="nucleotide sequence ID" value="XM_025543109.1"/>
</dbReference>
<dbReference type="Pfam" id="PF24883">
    <property type="entry name" value="NPHP3_N"/>
    <property type="match status" value="1"/>
</dbReference>
<feature type="region of interest" description="Disordered" evidence="2">
    <location>
        <begin position="207"/>
        <end position="226"/>
    </location>
</feature>
<evidence type="ECO:0000313" key="5">
    <source>
        <dbReference type="Proteomes" id="UP000247233"/>
    </source>
</evidence>
<evidence type="ECO:0000313" key="4">
    <source>
        <dbReference type="EMBL" id="PWY83637.1"/>
    </source>
</evidence>
<dbReference type="Proteomes" id="UP000247233">
    <property type="component" value="Unassembled WGS sequence"/>
</dbReference>
<dbReference type="OrthoDB" id="5419927at2759"/>
<comment type="caution">
    <text evidence="4">The sequence shown here is derived from an EMBL/GenBank/DDBJ whole genome shotgun (WGS) entry which is preliminary data.</text>
</comment>
<dbReference type="GeneID" id="37065346"/>
<organism evidence="4 5">
    <name type="scientific">Aspergillus heteromorphus CBS 117.55</name>
    <dbReference type="NCBI Taxonomy" id="1448321"/>
    <lineage>
        <taxon>Eukaryota</taxon>
        <taxon>Fungi</taxon>
        <taxon>Dikarya</taxon>
        <taxon>Ascomycota</taxon>
        <taxon>Pezizomycotina</taxon>
        <taxon>Eurotiomycetes</taxon>
        <taxon>Eurotiomycetidae</taxon>
        <taxon>Eurotiales</taxon>
        <taxon>Aspergillaceae</taxon>
        <taxon>Aspergillus</taxon>
        <taxon>Aspergillus subgen. Circumdati</taxon>
    </lineage>
</organism>
<dbReference type="AlphaFoldDB" id="A0A317WEH7"/>